<keyword evidence="1" id="KW-0472">Membrane</keyword>
<evidence type="ECO:0000256" key="1">
    <source>
        <dbReference type="SAM" id="Phobius"/>
    </source>
</evidence>
<keyword evidence="1" id="KW-0812">Transmembrane</keyword>
<feature type="transmembrane region" description="Helical" evidence="1">
    <location>
        <begin position="247"/>
        <end position="269"/>
    </location>
</feature>
<name>A0A9J6GRY1_HAELO</name>
<feature type="transmembrane region" description="Helical" evidence="1">
    <location>
        <begin position="364"/>
        <end position="385"/>
    </location>
</feature>
<comment type="caution">
    <text evidence="2">The sequence shown here is derived from an EMBL/GenBank/DDBJ whole genome shotgun (WGS) entry which is preliminary data.</text>
</comment>
<dbReference type="Pfam" id="PF07690">
    <property type="entry name" value="MFS_1"/>
    <property type="match status" value="1"/>
</dbReference>
<keyword evidence="1" id="KW-1133">Transmembrane helix</keyword>
<organism evidence="2 3">
    <name type="scientific">Haemaphysalis longicornis</name>
    <name type="common">Bush tick</name>
    <dbReference type="NCBI Taxonomy" id="44386"/>
    <lineage>
        <taxon>Eukaryota</taxon>
        <taxon>Metazoa</taxon>
        <taxon>Ecdysozoa</taxon>
        <taxon>Arthropoda</taxon>
        <taxon>Chelicerata</taxon>
        <taxon>Arachnida</taxon>
        <taxon>Acari</taxon>
        <taxon>Parasitiformes</taxon>
        <taxon>Ixodida</taxon>
        <taxon>Ixodoidea</taxon>
        <taxon>Ixodidae</taxon>
        <taxon>Haemaphysalinae</taxon>
        <taxon>Haemaphysalis</taxon>
    </lineage>
</organism>
<dbReference type="PANTHER" id="PTHR11360">
    <property type="entry name" value="MONOCARBOXYLATE TRANSPORTER"/>
    <property type="match status" value="1"/>
</dbReference>
<dbReference type="InterPro" id="IPR036259">
    <property type="entry name" value="MFS_trans_sf"/>
</dbReference>
<dbReference type="InterPro" id="IPR050327">
    <property type="entry name" value="Proton-linked_MCT"/>
</dbReference>
<evidence type="ECO:0000313" key="3">
    <source>
        <dbReference type="Proteomes" id="UP000821853"/>
    </source>
</evidence>
<dbReference type="OMA" id="LMADARC"/>
<feature type="transmembrane region" description="Helical" evidence="1">
    <location>
        <begin position="36"/>
        <end position="57"/>
    </location>
</feature>
<evidence type="ECO:0008006" key="4">
    <source>
        <dbReference type="Google" id="ProtNLM"/>
    </source>
</evidence>
<keyword evidence="3" id="KW-1185">Reference proteome</keyword>
<dbReference type="InterPro" id="IPR011701">
    <property type="entry name" value="MFS"/>
</dbReference>
<reference evidence="2 3" key="1">
    <citation type="journal article" date="2020" name="Cell">
        <title>Large-Scale Comparative Analyses of Tick Genomes Elucidate Their Genetic Diversity and Vector Capacities.</title>
        <authorList>
            <consortium name="Tick Genome and Microbiome Consortium (TIGMIC)"/>
            <person name="Jia N."/>
            <person name="Wang J."/>
            <person name="Shi W."/>
            <person name="Du L."/>
            <person name="Sun Y."/>
            <person name="Zhan W."/>
            <person name="Jiang J.F."/>
            <person name="Wang Q."/>
            <person name="Zhang B."/>
            <person name="Ji P."/>
            <person name="Bell-Sakyi L."/>
            <person name="Cui X.M."/>
            <person name="Yuan T.T."/>
            <person name="Jiang B.G."/>
            <person name="Yang W.F."/>
            <person name="Lam T.T."/>
            <person name="Chang Q.C."/>
            <person name="Ding S.J."/>
            <person name="Wang X.J."/>
            <person name="Zhu J.G."/>
            <person name="Ruan X.D."/>
            <person name="Zhao L."/>
            <person name="Wei J.T."/>
            <person name="Ye R.Z."/>
            <person name="Que T.C."/>
            <person name="Du C.H."/>
            <person name="Zhou Y.H."/>
            <person name="Cheng J.X."/>
            <person name="Dai P.F."/>
            <person name="Guo W.B."/>
            <person name="Han X.H."/>
            <person name="Huang E.J."/>
            <person name="Li L.F."/>
            <person name="Wei W."/>
            <person name="Gao Y.C."/>
            <person name="Liu J.Z."/>
            <person name="Shao H.Z."/>
            <person name="Wang X."/>
            <person name="Wang C.C."/>
            <person name="Yang T.C."/>
            <person name="Huo Q.B."/>
            <person name="Li W."/>
            <person name="Chen H.Y."/>
            <person name="Chen S.E."/>
            <person name="Zhou L.G."/>
            <person name="Ni X.B."/>
            <person name="Tian J.H."/>
            <person name="Sheng Y."/>
            <person name="Liu T."/>
            <person name="Pan Y.S."/>
            <person name="Xia L.Y."/>
            <person name="Li J."/>
            <person name="Zhao F."/>
            <person name="Cao W.C."/>
        </authorList>
    </citation>
    <scope>NUCLEOTIDE SEQUENCE [LARGE SCALE GENOMIC DNA]</scope>
    <source>
        <strain evidence="2">HaeL-2018</strain>
    </source>
</reference>
<dbReference type="OrthoDB" id="5667at2759"/>
<protein>
    <recommendedName>
        <fullName evidence="4">Monocarboxylate transporter</fullName>
    </recommendedName>
</protein>
<dbReference type="Proteomes" id="UP000821853">
    <property type="component" value="Unassembled WGS sequence"/>
</dbReference>
<dbReference type="EMBL" id="JABSTR010000008">
    <property type="protein sequence ID" value="KAH9377473.1"/>
    <property type="molecule type" value="Genomic_DNA"/>
</dbReference>
<proteinExistence type="predicted"/>
<dbReference type="SUPFAM" id="SSF103473">
    <property type="entry name" value="MFS general substrate transporter"/>
    <property type="match status" value="1"/>
</dbReference>
<dbReference type="VEuPathDB" id="VectorBase:HLOH_051905"/>
<dbReference type="PANTHER" id="PTHR11360:SF303">
    <property type="entry name" value="MAJOR FACILITATOR SUPERFAMILY (MFS) PROFILE DOMAIN-CONTAINING PROTEIN"/>
    <property type="match status" value="1"/>
</dbReference>
<accession>A0A9J6GRY1</accession>
<dbReference type="AlphaFoldDB" id="A0A9J6GRY1"/>
<dbReference type="GO" id="GO:0008028">
    <property type="term" value="F:monocarboxylic acid transmembrane transporter activity"/>
    <property type="evidence" value="ECO:0007669"/>
    <property type="project" value="TreeGrafter"/>
</dbReference>
<sequence length="393" mass="42349">MYFDKYRGIASGIKFSGYTICSLVYPKVLTMLKDAFGFRGALLVYAGLTMNVTALTLRLKEPPWLNVKTRTKHDVGSAKTDVARSAAASILSICDTVCSNGSALNLPQTPNKCGRDRVLKISQGDSHTTNHDTPTKKGALQNIPACSKSAEKANAIVQVLDASCLGYNQPENLIHRYHPTSRLETAVVHEKALAYTKPNQVPGAPWNHTPHNGTTSISVHKKCGFLQEEVRSSTLQIIRRLLRNPRLYVVILGIVALDYTIAVFPTTIVDYALDKGSPRSSADLSVTYCAPAELVGRIVLPMIGDCGCIRRPTLAAASFVLVAIGMLILPVTTSFASYIAVCAFITMMIGCLMSMKPVIIADYFGVESIGACWGLAGVSLLPLLLCNPAITGE</sequence>
<dbReference type="Gene3D" id="1.20.1250.20">
    <property type="entry name" value="MFS general substrate transporter like domains"/>
    <property type="match status" value="1"/>
</dbReference>
<evidence type="ECO:0000313" key="2">
    <source>
        <dbReference type="EMBL" id="KAH9377473.1"/>
    </source>
</evidence>
<gene>
    <name evidence="2" type="ORF">HPB48_006266</name>
</gene>